<organism evidence="2 3">
    <name type="scientific">phage PKM.Lu.22.1</name>
    <dbReference type="NCBI Taxonomy" id="3049197"/>
    <lineage>
        <taxon>Viruses</taxon>
        <taxon>Duplodnaviria</taxon>
        <taxon>Heunggongvirae</taxon>
        <taxon>Uroviricota</taxon>
        <taxon>Caudoviricetes</taxon>
        <taxon>Grimontviridae</taxon>
    </lineage>
</organism>
<evidence type="ECO:0000313" key="3">
    <source>
        <dbReference type="Proteomes" id="UP001223176"/>
    </source>
</evidence>
<dbReference type="EMBL" id="OQ829281">
    <property type="protein sequence ID" value="WHS68357.1"/>
    <property type="molecule type" value="Genomic_DNA"/>
</dbReference>
<keyword evidence="1" id="KW-0472">Membrane</keyword>
<protein>
    <submittedName>
        <fullName evidence="2">Uncharacterized protein</fullName>
    </submittedName>
</protein>
<sequence length="41" mass="4820">MSSLADIWWIEYALAAVAVVTIIAIEVHYEHKKRKYLEEDN</sequence>
<keyword evidence="1" id="KW-1133">Transmembrane helix</keyword>
<reference evidence="2" key="1">
    <citation type="submission" date="2023-04" db="EMBL/GenBank/DDBJ databases">
        <title>Isolation and Characterization of Novel Plasmid-specific Phages Infecting Bacteria Carrying Diverse Conjugative Plasmids.</title>
        <authorList>
            <person name="Parra B."/>
            <person name="Cockx B."/>
            <person name="Lutz V.T."/>
            <person name="Bronsted L."/>
            <person name="Smets B.F."/>
            <person name="Dechesne A."/>
        </authorList>
    </citation>
    <scope>NUCLEOTIDE SEQUENCE</scope>
</reference>
<keyword evidence="1" id="KW-0812">Transmembrane</keyword>
<evidence type="ECO:0000256" key="1">
    <source>
        <dbReference type="SAM" id="Phobius"/>
    </source>
</evidence>
<feature type="transmembrane region" description="Helical" evidence="1">
    <location>
        <begin position="6"/>
        <end position="25"/>
    </location>
</feature>
<dbReference type="Proteomes" id="UP001223176">
    <property type="component" value="Segment"/>
</dbReference>
<keyword evidence="3" id="KW-1185">Reference proteome</keyword>
<evidence type="ECO:0000313" key="2">
    <source>
        <dbReference type="EMBL" id="WHS68357.1"/>
    </source>
</evidence>
<proteinExistence type="predicted"/>
<accession>A0AAF0RBF8</accession>
<name>A0AAF0RBF8_9CAUD</name>